<protein>
    <submittedName>
        <fullName evidence="2">Uncharacterized protein</fullName>
    </submittedName>
</protein>
<feature type="compositionally biased region" description="Basic and acidic residues" evidence="1">
    <location>
        <begin position="69"/>
        <end position="83"/>
    </location>
</feature>
<evidence type="ECO:0000256" key="1">
    <source>
        <dbReference type="SAM" id="MobiDB-lite"/>
    </source>
</evidence>
<keyword evidence="3" id="KW-1185">Reference proteome</keyword>
<dbReference type="Proteomes" id="UP000298663">
    <property type="component" value="Unassembled WGS sequence"/>
</dbReference>
<evidence type="ECO:0000313" key="3">
    <source>
        <dbReference type="Proteomes" id="UP000298663"/>
    </source>
</evidence>
<feature type="region of interest" description="Disordered" evidence="1">
    <location>
        <begin position="61"/>
        <end position="107"/>
    </location>
</feature>
<sequence>MYKVEVFTKSFKNLINFTVFYFRFFLTRGAAAVAQEDQVVLPVQVPGLGPEYGRQQWLRLRQQRSPSPSRREPGSSDARFPHEHHQHRWPASPSRKIIRKSQSLVKS</sequence>
<reference evidence="2 3" key="1">
    <citation type="journal article" date="2015" name="Genome Biol.">
        <title>Comparative genomics of Steinernema reveals deeply conserved gene regulatory networks.</title>
        <authorList>
            <person name="Dillman A.R."/>
            <person name="Macchietto M."/>
            <person name="Porter C.F."/>
            <person name="Rogers A."/>
            <person name="Williams B."/>
            <person name="Antoshechkin I."/>
            <person name="Lee M.M."/>
            <person name="Goodwin Z."/>
            <person name="Lu X."/>
            <person name="Lewis E.E."/>
            <person name="Goodrich-Blair H."/>
            <person name="Stock S.P."/>
            <person name="Adams B.J."/>
            <person name="Sternberg P.W."/>
            <person name="Mortazavi A."/>
        </authorList>
    </citation>
    <scope>NUCLEOTIDE SEQUENCE [LARGE SCALE GENOMIC DNA]</scope>
    <source>
        <strain evidence="2 3">ALL</strain>
    </source>
</reference>
<dbReference type="AlphaFoldDB" id="A0A4U5NG39"/>
<name>A0A4U5NG39_STECR</name>
<comment type="caution">
    <text evidence="2">The sequence shown here is derived from an EMBL/GenBank/DDBJ whole genome shotgun (WGS) entry which is preliminary data.</text>
</comment>
<organism evidence="2 3">
    <name type="scientific">Steinernema carpocapsae</name>
    <name type="common">Entomopathogenic nematode</name>
    <dbReference type="NCBI Taxonomy" id="34508"/>
    <lineage>
        <taxon>Eukaryota</taxon>
        <taxon>Metazoa</taxon>
        <taxon>Ecdysozoa</taxon>
        <taxon>Nematoda</taxon>
        <taxon>Chromadorea</taxon>
        <taxon>Rhabditida</taxon>
        <taxon>Tylenchina</taxon>
        <taxon>Panagrolaimomorpha</taxon>
        <taxon>Strongyloidoidea</taxon>
        <taxon>Steinernematidae</taxon>
        <taxon>Steinernema</taxon>
    </lineage>
</organism>
<accession>A0A4U5NG39</accession>
<evidence type="ECO:0000313" key="2">
    <source>
        <dbReference type="EMBL" id="TKR82039.1"/>
    </source>
</evidence>
<reference evidence="2 3" key="2">
    <citation type="journal article" date="2019" name="G3 (Bethesda)">
        <title>Hybrid Assembly of the Genome of the Entomopathogenic Nematode Steinernema carpocapsae Identifies the X-Chromosome.</title>
        <authorList>
            <person name="Serra L."/>
            <person name="Macchietto M."/>
            <person name="Macias-Munoz A."/>
            <person name="McGill C.J."/>
            <person name="Rodriguez I.M."/>
            <person name="Rodriguez B."/>
            <person name="Murad R."/>
            <person name="Mortazavi A."/>
        </authorList>
    </citation>
    <scope>NUCLEOTIDE SEQUENCE [LARGE SCALE GENOMIC DNA]</scope>
    <source>
        <strain evidence="2 3">ALL</strain>
    </source>
</reference>
<proteinExistence type="predicted"/>
<gene>
    <name evidence="2" type="ORF">L596_015816</name>
</gene>
<dbReference type="EMBL" id="AZBU02000004">
    <property type="protein sequence ID" value="TKR82039.1"/>
    <property type="molecule type" value="Genomic_DNA"/>
</dbReference>